<dbReference type="GeneID" id="72192764"/>
<dbReference type="EMBL" id="CP051487">
    <property type="protein sequence ID" value="QJC77532.1"/>
    <property type="molecule type" value="Genomic_DNA"/>
</dbReference>
<reference evidence="2 3" key="1">
    <citation type="submission" date="2020-04" db="EMBL/GenBank/DDBJ databases">
        <authorList>
            <person name="Yao Y."/>
            <person name="He Z."/>
        </authorList>
    </citation>
    <scope>NUCLEOTIDE SEQUENCE [LARGE SCALE GENOMIC DNA]</scope>
    <source>
        <strain evidence="2 3">CY-1</strain>
    </source>
</reference>
<feature type="region of interest" description="Disordered" evidence="1">
    <location>
        <begin position="1"/>
        <end position="45"/>
    </location>
</feature>
<organism evidence="2 3">
    <name type="scientific">Pseudomonas umsongensis</name>
    <dbReference type="NCBI Taxonomy" id="198618"/>
    <lineage>
        <taxon>Bacteria</taxon>
        <taxon>Pseudomonadati</taxon>
        <taxon>Pseudomonadota</taxon>
        <taxon>Gammaproteobacteria</taxon>
        <taxon>Pseudomonadales</taxon>
        <taxon>Pseudomonadaceae</taxon>
        <taxon>Pseudomonas</taxon>
    </lineage>
</organism>
<evidence type="ECO:0000256" key="1">
    <source>
        <dbReference type="SAM" id="MobiDB-lite"/>
    </source>
</evidence>
<evidence type="ECO:0000313" key="2">
    <source>
        <dbReference type="EMBL" id="QJC77532.1"/>
    </source>
</evidence>
<gene>
    <name evidence="2" type="ORF">HGP31_04235</name>
</gene>
<dbReference type="RefSeq" id="WP_168757230.1">
    <property type="nucleotide sequence ID" value="NZ_CP051487.1"/>
</dbReference>
<sequence>MKTETTESVKNVPNEIRISGTPTQNIKTGNPLNANTGVSVHGPNGSTFPNEFINWEVSSQPASNMTAIKTGTQFARIHLPSVQRSYNVTVTATVHNYPNLKATSTFAVNAV</sequence>
<feature type="compositionally biased region" description="Polar residues" evidence="1">
    <location>
        <begin position="20"/>
        <end position="45"/>
    </location>
</feature>
<dbReference type="Proteomes" id="UP000501367">
    <property type="component" value="Chromosome"/>
</dbReference>
<protein>
    <submittedName>
        <fullName evidence="2">Uncharacterized protein</fullName>
    </submittedName>
</protein>
<dbReference type="KEGG" id="pum:HGP31_04235"/>
<dbReference type="AlphaFoldDB" id="A0AAE7DC85"/>
<evidence type="ECO:0000313" key="3">
    <source>
        <dbReference type="Proteomes" id="UP000501367"/>
    </source>
</evidence>
<accession>A0AAE7DC85</accession>
<proteinExistence type="predicted"/>
<name>A0AAE7DC85_9PSED</name>